<dbReference type="Pfam" id="PF15075">
    <property type="entry name" value="SPMAP1-like"/>
    <property type="match status" value="1"/>
</dbReference>
<keyword evidence="1" id="KW-1185">Reference proteome</keyword>
<dbReference type="KEGG" id="aam:106496720"/>
<dbReference type="OrthoDB" id="9935043at2759"/>
<accession>A0A8B7JPH6</accession>
<evidence type="ECO:0000313" key="1">
    <source>
        <dbReference type="Proteomes" id="UP001652627"/>
    </source>
</evidence>
<organism evidence="1 2">
    <name type="scientific">Apteryx mantelli</name>
    <name type="common">North Island brown kiwi</name>
    <dbReference type="NCBI Taxonomy" id="2696672"/>
    <lineage>
        <taxon>Eukaryota</taxon>
        <taxon>Metazoa</taxon>
        <taxon>Chordata</taxon>
        <taxon>Craniata</taxon>
        <taxon>Vertebrata</taxon>
        <taxon>Euteleostomi</taxon>
        <taxon>Archelosauria</taxon>
        <taxon>Archosauria</taxon>
        <taxon>Dinosauria</taxon>
        <taxon>Saurischia</taxon>
        <taxon>Theropoda</taxon>
        <taxon>Coelurosauria</taxon>
        <taxon>Aves</taxon>
        <taxon>Palaeognathae</taxon>
        <taxon>Apterygiformes</taxon>
        <taxon>Apterygidae</taxon>
        <taxon>Apteryx</taxon>
    </lineage>
</organism>
<evidence type="ECO:0000313" key="2">
    <source>
        <dbReference type="RefSeq" id="XP_013812920.2"/>
    </source>
</evidence>
<dbReference type="PANTHER" id="PTHR34221:SF2">
    <property type="entry name" value="RIKEN CDNA 1700001P01 GENE"/>
    <property type="match status" value="1"/>
</dbReference>
<reference evidence="2" key="1">
    <citation type="submission" date="2025-08" db="UniProtKB">
        <authorList>
            <consortium name="RefSeq"/>
        </authorList>
    </citation>
    <scope>IDENTIFICATION</scope>
    <source>
        <tissue evidence="2">Blood</tissue>
    </source>
</reference>
<dbReference type="PANTHER" id="PTHR34221">
    <property type="entry name" value="HYPOTHETICAL PROTEIN LOC691189"/>
    <property type="match status" value="1"/>
</dbReference>
<dbReference type="Proteomes" id="UP001652627">
    <property type="component" value="Chromosome 28"/>
</dbReference>
<dbReference type="GeneID" id="106496720"/>
<gene>
    <name evidence="2" type="primary">SPMAP1</name>
</gene>
<proteinExistence type="predicted"/>
<dbReference type="AlphaFoldDB" id="A0A8B7JPH6"/>
<dbReference type="InterPro" id="IPR028027">
    <property type="entry name" value="SPMAP1"/>
</dbReference>
<name>A0A8B7JPH6_9AVES</name>
<dbReference type="RefSeq" id="XP_013812920.2">
    <property type="nucleotide sequence ID" value="XM_013957466.2"/>
</dbReference>
<protein>
    <submittedName>
        <fullName evidence="2">LOW QUALITY PROTEIN: sperm microtubule associated protein 1</fullName>
    </submittedName>
</protein>
<sequence>MDKRIRALQWTQHHGGTSREGWIMDVSIPMEQNRCSNRRNWAGAAVWHNQYNSAKCCGLKTASRTFLLDKGPARWQQLGRGNLKKDLRELRATLFSTGHFIEQVSDRGFFLADLKPLKGYNGRFGYCHNTPNLWLKSSSFGEVTIFPIHG</sequence>